<feature type="signal peptide" evidence="2">
    <location>
        <begin position="1"/>
        <end position="19"/>
    </location>
</feature>
<evidence type="ECO:0008006" key="5">
    <source>
        <dbReference type="Google" id="ProtNLM"/>
    </source>
</evidence>
<reference evidence="3" key="1">
    <citation type="submission" date="2021-01" db="EMBL/GenBank/DDBJ databases">
        <authorList>
            <consortium name="Genoscope - CEA"/>
            <person name="William W."/>
        </authorList>
    </citation>
    <scope>NUCLEOTIDE SEQUENCE</scope>
</reference>
<organism evidence="3 4">
    <name type="scientific">Paramecium sonneborni</name>
    <dbReference type="NCBI Taxonomy" id="65129"/>
    <lineage>
        <taxon>Eukaryota</taxon>
        <taxon>Sar</taxon>
        <taxon>Alveolata</taxon>
        <taxon>Ciliophora</taxon>
        <taxon>Intramacronucleata</taxon>
        <taxon>Oligohymenophorea</taxon>
        <taxon>Peniculida</taxon>
        <taxon>Parameciidae</taxon>
        <taxon>Paramecium</taxon>
    </lineage>
</organism>
<evidence type="ECO:0000313" key="3">
    <source>
        <dbReference type="EMBL" id="CAD8121102.1"/>
    </source>
</evidence>
<dbReference type="OrthoDB" id="307160at2759"/>
<evidence type="ECO:0000256" key="2">
    <source>
        <dbReference type="SAM" id="SignalP"/>
    </source>
</evidence>
<dbReference type="EMBL" id="CAJJDN010000130">
    <property type="protein sequence ID" value="CAD8121102.1"/>
    <property type="molecule type" value="Genomic_DNA"/>
</dbReference>
<feature type="region of interest" description="Disordered" evidence="1">
    <location>
        <begin position="789"/>
        <end position="817"/>
    </location>
</feature>
<dbReference type="AlphaFoldDB" id="A0A8S1R1Z3"/>
<feature type="chain" id="PRO_5035759399" description="Transmembrane protein" evidence="2">
    <location>
        <begin position="20"/>
        <end position="859"/>
    </location>
</feature>
<sequence>MNFILFYLSLLYIAQGCSKIDNNQLDLSLIENEIIYLEVDQLYISEEEYQLELDPSNKIVQIIDIIELESQIPSQVSEEPVITNFYQNPNLITQSSILITDENNNLLQYSLFSNTITKLNVPFKDQLYFFSLIQIISEAKTYLIGDCSKIGQTNILLYEEKINGYEEIFAYRIPFQQNSLNNFLVFSQNNFYRSNFQFVESYKIEDGKIKLQEYLQKGKKNEEDQDCGPISNIIKIKGHQNSISFIDSTDLVIIQTKKNQNTQKCIKFDEKLIAYDYDEVHDQFVVLTEKKLIFDKYSKNISIKFYEDLTEVFITQNYILLSLGNKIQIFSKKNLFFLEQIESEKFFKIEVDAIQHLFFLIESDFIKKYQFNLQPMIKISKVKEDITFNLNKIVKGKVNCQLKINLNYQILNYANLIVKLMQNNLASSFLQIVDKCEGKSNPISILEQINENFNTKSMLELPSLSEKRFLLFQDEQDNIVLYVCSKFLECLDKYYFQIDILDFDKAKNKLWFIQDDFLFLAFDKDKSCVISMFDYFLNDLIIYKVIEVNSKILKIVSSGKFIFILIELKELVNQLIYCEMTEMNTQQNKIQLPSISDIFASPIKQEYIIIKLQRQLIIYRILDQYFEILRILVKPIQTNVIIFQKYLVILMKSNDEKEKICDYYFFLNEQKIEKIGTNPLNQLSKIEISDVIVSVEQNIFYLKCQVTLETMKRYVIAAFKVDQTIYKSLLFIKLRNIKSQYQSFSNTLIQLEDQTLIPLIQIKDSVICEIQEQKEIIEDFEPLDKVQKADDVNDENDNNNEQNEIDKNEEDEIDEDSLNLEESNFPIGSFLIMSTIEEALIYSLYKTFGRKRVEAIDRV</sequence>
<keyword evidence="2" id="KW-0732">Signal</keyword>
<keyword evidence="4" id="KW-1185">Reference proteome</keyword>
<feature type="compositionally biased region" description="Acidic residues" evidence="1">
    <location>
        <begin position="807"/>
        <end position="817"/>
    </location>
</feature>
<accession>A0A8S1R1Z3</accession>
<evidence type="ECO:0000256" key="1">
    <source>
        <dbReference type="SAM" id="MobiDB-lite"/>
    </source>
</evidence>
<evidence type="ECO:0000313" key="4">
    <source>
        <dbReference type="Proteomes" id="UP000692954"/>
    </source>
</evidence>
<comment type="caution">
    <text evidence="3">The sequence shown here is derived from an EMBL/GenBank/DDBJ whole genome shotgun (WGS) entry which is preliminary data.</text>
</comment>
<protein>
    <recommendedName>
        <fullName evidence="5">Transmembrane protein</fullName>
    </recommendedName>
</protein>
<proteinExistence type="predicted"/>
<gene>
    <name evidence="3" type="ORF">PSON_ATCC_30995.1.T1300030</name>
</gene>
<dbReference type="Proteomes" id="UP000692954">
    <property type="component" value="Unassembled WGS sequence"/>
</dbReference>
<name>A0A8S1R1Z3_9CILI</name>